<feature type="transmembrane region" description="Helical" evidence="1">
    <location>
        <begin position="23"/>
        <end position="44"/>
    </location>
</feature>
<organism evidence="2 3">
    <name type="scientific">Rubroshorea leprosula</name>
    <dbReference type="NCBI Taxonomy" id="152421"/>
    <lineage>
        <taxon>Eukaryota</taxon>
        <taxon>Viridiplantae</taxon>
        <taxon>Streptophyta</taxon>
        <taxon>Embryophyta</taxon>
        <taxon>Tracheophyta</taxon>
        <taxon>Spermatophyta</taxon>
        <taxon>Magnoliopsida</taxon>
        <taxon>eudicotyledons</taxon>
        <taxon>Gunneridae</taxon>
        <taxon>Pentapetalae</taxon>
        <taxon>rosids</taxon>
        <taxon>malvids</taxon>
        <taxon>Malvales</taxon>
        <taxon>Dipterocarpaceae</taxon>
        <taxon>Rubroshorea</taxon>
    </lineage>
</organism>
<protein>
    <submittedName>
        <fullName evidence="2">Uncharacterized protein</fullName>
    </submittedName>
</protein>
<gene>
    <name evidence="2" type="ORF">SLEP1_g51187</name>
</gene>
<evidence type="ECO:0000313" key="3">
    <source>
        <dbReference type="Proteomes" id="UP001054252"/>
    </source>
</evidence>
<keyword evidence="1" id="KW-0472">Membrane</keyword>
<keyword evidence="3" id="KW-1185">Reference proteome</keyword>
<dbReference type="AlphaFoldDB" id="A0AAV5M2G7"/>
<dbReference type="EMBL" id="BPVZ01000174">
    <property type="protein sequence ID" value="GKV43955.1"/>
    <property type="molecule type" value="Genomic_DNA"/>
</dbReference>
<keyword evidence="1" id="KW-0812">Transmembrane</keyword>
<keyword evidence="1" id="KW-1133">Transmembrane helix</keyword>
<comment type="caution">
    <text evidence="2">The sequence shown here is derived from an EMBL/GenBank/DDBJ whole genome shotgun (WGS) entry which is preliminary data.</text>
</comment>
<accession>A0AAV5M2G7</accession>
<dbReference type="Proteomes" id="UP001054252">
    <property type="component" value="Unassembled WGS sequence"/>
</dbReference>
<name>A0AAV5M2G7_9ROSI</name>
<evidence type="ECO:0000256" key="1">
    <source>
        <dbReference type="SAM" id="Phobius"/>
    </source>
</evidence>
<proteinExistence type="predicted"/>
<sequence>MSFSNNHFKPLPYADQIQISKSILSFITIETYSILILRALFSIYHSHLMHHRRVLHLTVLTGE</sequence>
<evidence type="ECO:0000313" key="2">
    <source>
        <dbReference type="EMBL" id="GKV43955.1"/>
    </source>
</evidence>
<reference evidence="2 3" key="1">
    <citation type="journal article" date="2021" name="Commun. Biol.">
        <title>The genome of Shorea leprosula (Dipterocarpaceae) highlights the ecological relevance of drought in aseasonal tropical rainforests.</title>
        <authorList>
            <person name="Ng K.K.S."/>
            <person name="Kobayashi M.J."/>
            <person name="Fawcett J.A."/>
            <person name="Hatakeyama M."/>
            <person name="Paape T."/>
            <person name="Ng C.H."/>
            <person name="Ang C.C."/>
            <person name="Tnah L.H."/>
            <person name="Lee C.T."/>
            <person name="Nishiyama T."/>
            <person name="Sese J."/>
            <person name="O'Brien M.J."/>
            <person name="Copetti D."/>
            <person name="Mohd Noor M.I."/>
            <person name="Ong R.C."/>
            <person name="Putra M."/>
            <person name="Sireger I.Z."/>
            <person name="Indrioko S."/>
            <person name="Kosugi Y."/>
            <person name="Izuno A."/>
            <person name="Isagi Y."/>
            <person name="Lee S.L."/>
            <person name="Shimizu K.K."/>
        </authorList>
    </citation>
    <scope>NUCLEOTIDE SEQUENCE [LARGE SCALE GENOMIC DNA]</scope>
    <source>
        <strain evidence="2">214</strain>
    </source>
</reference>